<comment type="caution">
    <text evidence="2">The sequence shown here is derived from an EMBL/GenBank/DDBJ whole genome shotgun (WGS) entry which is preliminary data.</text>
</comment>
<sequence>MSTKTQWKILAGILAFFLLVNVLDWLHISLGLVVLSILIVVLAYILILPKSLILFLCHFAYAPGTDEKKRESWDRGWRIVLFEVIQTIHDWFWGFVTRYYPFSLLYSDRLFHAGNQDVKAFINELEVYAKEIHLPFLIQSGDTSAPMMMFHVVQRGYRLKKAAYLEQLKEKLQSKYESIYLQDKVDGFTILVPTSMLRGQSIPDQVETLHKAAHKAYVWLMETRVVLKIFTKKFFLCG</sequence>
<accession>A0A1F6BD08</accession>
<evidence type="ECO:0000256" key="1">
    <source>
        <dbReference type="SAM" id="Phobius"/>
    </source>
</evidence>
<keyword evidence="1" id="KW-0472">Membrane</keyword>
<keyword evidence="1" id="KW-0812">Transmembrane</keyword>
<protein>
    <submittedName>
        <fullName evidence="2">Uncharacterized protein</fullName>
    </submittedName>
</protein>
<dbReference type="STRING" id="1798401.A2363_00160"/>
<evidence type="ECO:0000313" key="2">
    <source>
        <dbReference type="EMBL" id="OGG34841.1"/>
    </source>
</evidence>
<feature type="transmembrane region" description="Helical" evidence="1">
    <location>
        <begin position="32"/>
        <end position="61"/>
    </location>
</feature>
<keyword evidence="1" id="KW-1133">Transmembrane helix</keyword>
<name>A0A1F6BD08_9BACT</name>
<evidence type="ECO:0000313" key="3">
    <source>
        <dbReference type="Proteomes" id="UP000176186"/>
    </source>
</evidence>
<dbReference type="Proteomes" id="UP000176186">
    <property type="component" value="Unassembled WGS sequence"/>
</dbReference>
<reference evidence="2 3" key="1">
    <citation type="journal article" date="2016" name="Nat. Commun.">
        <title>Thousands of microbial genomes shed light on interconnected biogeochemical processes in an aquifer system.</title>
        <authorList>
            <person name="Anantharaman K."/>
            <person name="Brown C.T."/>
            <person name="Hug L.A."/>
            <person name="Sharon I."/>
            <person name="Castelle C.J."/>
            <person name="Probst A.J."/>
            <person name="Thomas B.C."/>
            <person name="Singh A."/>
            <person name="Wilkins M.J."/>
            <person name="Karaoz U."/>
            <person name="Brodie E.L."/>
            <person name="Williams K.H."/>
            <person name="Hubbard S.S."/>
            <person name="Banfield J.F."/>
        </authorList>
    </citation>
    <scope>NUCLEOTIDE SEQUENCE [LARGE SCALE GENOMIC DNA]</scope>
</reference>
<dbReference type="AlphaFoldDB" id="A0A1F6BD08"/>
<feature type="transmembrane region" description="Helical" evidence="1">
    <location>
        <begin position="7"/>
        <end position="26"/>
    </location>
</feature>
<organism evidence="2 3">
    <name type="scientific">Candidatus Gottesmanbacteria bacterium RIFOXYB1_FULL_47_11</name>
    <dbReference type="NCBI Taxonomy" id="1798401"/>
    <lineage>
        <taxon>Bacteria</taxon>
        <taxon>Candidatus Gottesmaniibacteriota</taxon>
    </lineage>
</organism>
<gene>
    <name evidence="2" type="ORF">A2363_00160</name>
</gene>
<dbReference type="EMBL" id="MFKE01000020">
    <property type="protein sequence ID" value="OGG34841.1"/>
    <property type="molecule type" value="Genomic_DNA"/>
</dbReference>
<proteinExistence type="predicted"/>